<organism evidence="1 2">
    <name type="scientific">Panagrolaimus sp. ES5</name>
    <dbReference type="NCBI Taxonomy" id="591445"/>
    <lineage>
        <taxon>Eukaryota</taxon>
        <taxon>Metazoa</taxon>
        <taxon>Ecdysozoa</taxon>
        <taxon>Nematoda</taxon>
        <taxon>Chromadorea</taxon>
        <taxon>Rhabditida</taxon>
        <taxon>Tylenchina</taxon>
        <taxon>Panagrolaimomorpha</taxon>
        <taxon>Panagrolaimoidea</taxon>
        <taxon>Panagrolaimidae</taxon>
        <taxon>Panagrolaimus</taxon>
    </lineage>
</organism>
<sequence>MYVPVETTLNEKISKWEGQGGSSNQEKGLSVEHFDIILKAISETKRPQHVGYMTSSYSAVCFKQNKYKSNEVSSEFKTHILGNKEATVLISEVGIAEHFTVGAFFKFDNTAYFFDSCHQAPNASYEYVKKNIEKIWNTTLNPVSKDIANSLVNKQGKNDFCAYHVLFIVEQIYQYGMPSKNPELDIKKEKKRFDEILMAVLEEKEKNKKLLAAACASHSNK</sequence>
<accession>A0AC34F6M3</accession>
<proteinExistence type="predicted"/>
<evidence type="ECO:0000313" key="1">
    <source>
        <dbReference type="Proteomes" id="UP000887579"/>
    </source>
</evidence>
<dbReference type="Proteomes" id="UP000887579">
    <property type="component" value="Unplaced"/>
</dbReference>
<evidence type="ECO:0000313" key="2">
    <source>
        <dbReference type="WBParaSite" id="ES5_v2.g12813.t1"/>
    </source>
</evidence>
<protein>
    <submittedName>
        <fullName evidence="2">Ubiquitin-like protease family profile domain-containing protein</fullName>
    </submittedName>
</protein>
<reference evidence="2" key="1">
    <citation type="submission" date="2022-11" db="UniProtKB">
        <authorList>
            <consortium name="WormBaseParasite"/>
        </authorList>
    </citation>
    <scope>IDENTIFICATION</scope>
</reference>
<name>A0AC34F6M3_9BILA</name>
<dbReference type="WBParaSite" id="ES5_v2.g12813.t1">
    <property type="protein sequence ID" value="ES5_v2.g12813.t1"/>
    <property type="gene ID" value="ES5_v2.g12813"/>
</dbReference>